<evidence type="ECO:0000313" key="2">
    <source>
        <dbReference type="EMBL" id="ACO03257.1"/>
    </source>
</evidence>
<keyword evidence="1" id="KW-0175">Coiled coil</keyword>
<dbReference type="HOGENOM" id="CLU_1480708_0_0_0"/>
<accession>C0QTR9</accession>
<sequence>MEIREDFKPVEDKIKKLLKIGEELKDLDQNVWPHLKNMEDFEKIYYMTVNEDIKRSFERLYEDGRLIAGQLWHTILSVNMDESYPDLYTFVRYLETGWINEENIRFLALELKKYQDNYNWILQNYGYGVKAVKDMIQLFERQIDLLQEIKSIIDQLKEEPLYRKREEKKSGIFGFFKRLWKG</sequence>
<dbReference type="Proteomes" id="UP000001366">
    <property type="component" value="Chromosome"/>
</dbReference>
<dbReference type="RefSeq" id="WP_012675496.1">
    <property type="nucleotide sequence ID" value="NC_012440.1"/>
</dbReference>
<name>C0QTR9_PERMH</name>
<proteinExistence type="predicted"/>
<dbReference type="eggNOG" id="ENOG5033P7R">
    <property type="taxonomic scope" value="Bacteria"/>
</dbReference>
<gene>
    <name evidence="2" type="ordered locus">PERMA_0291</name>
</gene>
<organism evidence="2 3">
    <name type="scientific">Persephonella marina (strain DSM 14350 / EX-H1)</name>
    <dbReference type="NCBI Taxonomy" id="123214"/>
    <lineage>
        <taxon>Bacteria</taxon>
        <taxon>Pseudomonadati</taxon>
        <taxon>Aquificota</taxon>
        <taxon>Aquificia</taxon>
        <taxon>Aquificales</taxon>
        <taxon>Hydrogenothermaceae</taxon>
        <taxon>Persephonella</taxon>
    </lineage>
</organism>
<dbReference type="AlphaFoldDB" id="C0QTR9"/>
<keyword evidence="3" id="KW-1185">Reference proteome</keyword>
<feature type="coiled-coil region" evidence="1">
    <location>
        <begin position="129"/>
        <end position="159"/>
    </location>
</feature>
<protein>
    <submittedName>
        <fullName evidence="2">Uncharacterized protein</fullName>
    </submittedName>
</protein>
<dbReference type="KEGG" id="pmx:PERMA_0291"/>
<dbReference type="OrthoDB" id="5917758at2"/>
<dbReference type="PaxDb" id="123214-PERMA_0291"/>
<dbReference type="EMBL" id="CP001230">
    <property type="protein sequence ID" value="ACO03257.1"/>
    <property type="molecule type" value="Genomic_DNA"/>
</dbReference>
<evidence type="ECO:0000313" key="3">
    <source>
        <dbReference type="Proteomes" id="UP000001366"/>
    </source>
</evidence>
<evidence type="ECO:0000256" key="1">
    <source>
        <dbReference type="SAM" id="Coils"/>
    </source>
</evidence>
<reference evidence="2 3" key="1">
    <citation type="journal article" date="2009" name="J. Bacteriol.">
        <title>Complete and draft genome sequences of six members of the Aquificales.</title>
        <authorList>
            <person name="Reysenbach A.L."/>
            <person name="Hamamura N."/>
            <person name="Podar M."/>
            <person name="Griffiths E."/>
            <person name="Ferreira S."/>
            <person name="Hochstein R."/>
            <person name="Heidelberg J."/>
            <person name="Johnson J."/>
            <person name="Mead D."/>
            <person name="Pohorille A."/>
            <person name="Sarmiento M."/>
            <person name="Schweighofer K."/>
            <person name="Seshadri R."/>
            <person name="Voytek M.A."/>
        </authorList>
    </citation>
    <scope>NUCLEOTIDE SEQUENCE [LARGE SCALE GENOMIC DNA]</scope>
    <source>
        <strain evidence="3">DSM 14350 / EX-H1</strain>
    </source>
</reference>
<dbReference type="STRING" id="123214.PERMA_0291"/>